<dbReference type="EMBL" id="JAAXPC010000023">
    <property type="protein sequence ID" value="NKY04837.1"/>
    <property type="molecule type" value="Genomic_DNA"/>
</dbReference>
<protein>
    <submittedName>
        <fullName evidence="1">DUF72 domain-containing protein</fullName>
    </submittedName>
</protein>
<evidence type="ECO:0000313" key="2">
    <source>
        <dbReference type="Proteomes" id="UP000563898"/>
    </source>
</evidence>
<dbReference type="SUPFAM" id="SSF117396">
    <property type="entry name" value="TM1631-like"/>
    <property type="match status" value="1"/>
</dbReference>
<dbReference type="InterPro" id="IPR036520">
    <property type="entry name" value="UPF0759_sf"/>
</dbReference>
<accession>A0A846WUT7</accession>
<organism evidence="1 2">
    <name type="scientific">Gordonia polyisoprenivorans</name>
    <dbReference type="NCBI Taxonomy" id="84595"/>
    <lineage>
        <taxon>Bacteria</taxon>
        <taxon>Bacillati</taxon>
        <taxon>Actinomycetota</taxon>
        <taxon>Actinomycetes</taxon>
        <taxon>Mycobacteriales</taxon>
        <taxon>Gordoniaceae</taxon>
        <taxon>Gordonia</taxon>
    </lineage>
</organism>
<gene>
    <name evidence="1" type="ORF">HGA05_25065</name>
</gene>
<sequence length="252" mass="29076">MMLYIGTSGWQYRDWRGHFYPRRIPQREWLAYFASQLCTVEVNNTFYRLPDRATFESWRGQLPTDFRMAVKMSRYLTHVKRLKEPEEPVERFLDRAAGLGSRLGPVLLQLPPNLHAEPTQLDEVLGLIGNRARVVVEPRHNAWWCDEVRDVLGKHDAALCWADRRSRTLTPLWATTDFGYLRLHEGRSSRSVAYGQGAIDSWLRRIAEHFDDSHDVYVYFNNDTGGAAVDNALTMIRRARAAGMSVAGPARR</sequence>
<proteinExistence type="predicted"/>
<dbReference type="Gene3D" id="3.20.20.410">
    <property type="entry name" value="Protein of unknown function UPF0759"/>
    <property type="match status" value="1"/>
</dbReference>
<name>A0A846WUT7_9ACTN</name>
<reference evidence="1 2" key="1">
    <citation type="submission" date="2020-04" db="EMBL/GenBank/DDBJ databases">
        <title>MicrobeNet Type strains.</title>
        <authorList>
            <person name="Nicholson A.C."/>
        </authorList>
    </citation>
    <scope>NUCLEOTIDE SEQUENCE [LARGE SCALE GENOMIC DNA]</scope>
    <source>
        <strain evidence="1 2">ATCC BAA-14</strain>
    </source>
</reference>
<dbReference type="InterPro" id="IPR002763">
    <property type="entry name" value="DUF72"/>
</dbReference>
<dbReference type="Proteomes" id="UP000563898">
    <property type="component" value="Unassembled WGS sequence"/>
</dbReference>
<dbReference type="AlphaFoldDB" id="A0A846WUT7"/>
<evidence type="ECO:0000313" key="1">
    <source>
        <dbReference type="EMBL" id="NKY04837.1"/>
    </source>
</evidence>
<dbReference type="PANTHER" id="PTHR30348">
    <property type="entry name" value="UNCHARACTERIZED PROTEIN YECE"/>
    <property type="match status" value="1"/>
</dbReference>
<dbReference type="PANTHER" id="PTHR30348:SF4">
    <property type="entry name" value="DUF72 DOMAIN-CONTAINING PROTEIN"/>
    <property type="match status" value="1"/>
</dbReference>
<comment type="caution">
    <text evidence="1">The sequence shown here is derived from an EMBL/GenBank/DDBJ whole genome shotgun (WGS) entry which is preliminary data.</text>
</comment>
<dbReference type="Pfam" id="PF01904">
    <property type="entry name" value="DUF72"/>
    <property type="match status" value="1"/>
</dbReference>